<name>A0ABV6YGZ7_9HYPH</name>
<gene>
    <name evidence="1" type="ORF">ACETIH_27840</name>
</gene>
<organism evidence="1 2">
    <name type="scientific">Microvirga arabica</name>
    <dbReference type="NCBI Taxonomy" id="1128671"/>
    <lineage>
        <taxon>Bacteria</taxon>
        <taxon>Pseudomonadati</taxon>
        <taxon>Pseudomonadota</taxon>
        <taxon>Alphaproteobacteria</taxon>
        <taxon>Hyphomicrobiales</taxon>
        <taxon>Methylobacteriaceae</taxon>
        <taxon>Microvirga</taxon>
    </lineage>
</organism>
<dbReference type="SUPFAM" id="SSF52402">
    <property type="entry name" value="Adenine nucleotide alpha hydrolases-like"/>
    <property type="match status" value="1"/>
</dbReference>
<comment type="caution">
    <text evidence="1">The sequence shown here is derived from an EMBL/GenBank/DDBJ whole genome shotgun (WGS) entry which is preliminary data.</text>
</comment>
<sequence length="118" mass="12325">MLCSILIALDGSPSSLKAASTGLELALRHQAHVEGLGIVNSAWIQRPEAVPAGAMVYKTALDMMELQSATERMQAMLQDFRDGAEGAGAASFNVRQTDGDPLAVIEPADVRMVGAVGS</sequence>
<reference evidence="1 2" key="1">
    <citation type="submission" date="2024-09" db="EMBL/GenBank/DDBJ databases">
        <title>Nodulacao em especies de Leguminosae Basais da Amazonia e Caracterizacao dos Rizobios e Bacterias Associadas aos Nodulos.</title>
        <authorList>
            <person name="Jambeiro I.C.A."/>
            <person name="Lopes I.S."/>
            <person name="Aguiar E.R.G.R."/>
            <person name="Santos A.F.J."/>
            <person name="Dos Santos J.M.F."/>
            <person name="Gross E."/>
        </authorList>
    </citation>
    <scope>NUCLEOTIDE SEQUENCE [LARGE SCALE GENOMIC DNA]</scope>
    <source>
        <strain evidence="1 2">BRUESC1165</strain>
    </source>
</reference>
<protein>
    <recommendedName>
        <fullName evidence="3">Universal stress protein</fullName>
    </recommendedName>
</protein>
<evidence type="ECO:0008006" key="3">
    <source>
        <dbReference type="Google" id="ProtNLM"/>
    </source>
</evidence>
<dbReference type="RefSeq" id="WP_377031693.1">
    <property type="nucleotide sequence ID" value="NZ_JBHOMY010000122.1"/>
</dbReference>
<evidence type="ECO:0000313" key="1">
    <source>
        <dbReference type="EMBL" id="MFC1460456.1"/>
    </source>
</evidence>
<dbReference type="EMBL" id="JBHOMY010000122">
    <property type="protein sequence ID" value="MFC1460456.1"/>
    <property type="molecule type" value="Genomic_DNA"/>
</dbReference>
<dbReference type="Proteomes" id="UP001593940">
    <property type="component" value="Unassembled WGS sequence"/>
</dbReference>
<accession>A0ABV6YGZ7</accession>
<proteinExistence type="predicted"/>
<evidence type="ECO:0000313" key="2">
    <source>
        <dbReference type="Proteomes" id="UP001593940"/>
    </source>
</evidence>
<keyword evidence="2" id="KW-1185">Reference proteome</keyword>
<dbReference type="Gene3D" id="3.40.50.12370">
    <property type="match status" value="1"/>
</dbReference>